<feature type="domain" description="Heterokaryon incompatibility" evidence="2">
    <location>
        <begin position="259"/>
        <end position="310"/>
    </location>
</feature>
<name>A0A1L7WV99_9HELO</name>
<dbReference type="Proteomes" id="UP000184330">
    <property type="component" value="Unassembled WGS sequence"/>
</dbReference>
<dbReference type="PANTHER" id="PTHR33112">
    <property type="entry name" value="DOMAIN PROTEIN, PUTATIVE-RELATED"/>
    <property type="match status" value="1"/>
</dbReference>
<evidence type="ECO:0000259" key="2">
    <source>
        <dbReference type="Pfam" id="PF06985"/>
    </source>
</evidence>
<dbReference type="PANTHER" id="PTHR33112:SF16">
    <property type="entry name" value="HETEROKARYON INCOMPATIBILITY DOMAIN-CONTAINING PROTEIN"/>
    <property type="match status" value="1"/>
</dbReference>
<protein>
    <recommendedName>
        <fullName evidence="2">Heterokaryon incompatibility domain-containing protein</fullName>
    </recommendedName>
</protein>
<keyword evidence="4" id="KW-1185">Reference proteome</keyword>
<evidence type="ECO:0000256" key="1">
    <source>
        <dbReference type="SAM" id="MobiDB-lite"/>
    </source>
</evidence>
<dbReference type="AlphaFoldDB" id="A0A1L7WV99"/>
<dbReference type="OrthoDB" id="4062651at2759"/>
<evidence type="ECO:0000313" key="4">
    <source>
        <dbReference type="Proteomes" id="UP000184330"/>
    </source>
</evidence>
<feature type="domain" description="Heterokaryon incompatibility" evidence="2">
    <location>
        <begin position="311"/>
        <end position="390"/>
    </location>
</feature>
<accession>A0A1L7WV99</accession>
<dbReference type="Pfam" id="PF06985">
    <property type="entry name" value="HET"/>
    <property type="match status" value="2"/>
</dbReference>
<gene>
    <name evidence="3" type="ORF">PAC_06576</name>
</gene>
<dbReference type="InterPro" id="IPR010730">
    <property type="entry name" value="HET"/>
</dbReference>
<reference evidence="3 4" key="1">
    <citation type="submission" date="2016-03" db="EMBL/GenBank/DDBJ databases">
        <authorList>
            <person name="Ploux O."/>
        </authorList>
    </citation>
    <scope>NUCLEOTIDE SEQUENCE [LARGE SCALE GENOMIC DNA]</scope>
    <source>
        <strain evidence="3 4">UAMH 11012</strain>
    </source>
</reference>
<sequence>MASEEIDVSSPAIGGEHEHLSAEDLDEREGSSRYTRVRRGGLKNRWEYKIDNNFPLGLSNFYDQWEKLRQQPVAENLCYNCECLRILSKFVQPGSCDTGQSIECKSSELARTAEPCELCKMFGRGFRRYHTWVKKELGDDMVEKYREVVDIFKEGSTLIMGFCDIPVLTVYAESGISGLKEPDEYLQRGLPELPDAGITAHFELLREWLRVCDTDKEHKEYGCYSDPTSVLPTRVLDLGDEHNPDSLRLYCSKKDEGDYIALSHCWGSFTPGEVEDYRTLRHNFDARTESIDINKLPRTFQDAIQVARELEDWEREAKTMEVVYSMAYWTLAATSASKFTDGFLGPRPRRTYLKVANGLKSPIYVCDFIDDFHRDVEDSVLNKRDWVLQERALSR</sequence>
<dbReference type="STRING" id="576137.A0A1L7WV99"/>
<evidence type="ECO:0000313" key="3">
    <source>
        <dbReference type="EMBL" id="CZR56687.1"/>
    </source>
</evidence>
<dbReference type="EMBL" id="FJOG01000008">
    <property type="protein sequence ID" value="CZR56687.1"/>
    <property type="molecule type" value="Genomic_DNA"/>
</dbReference>
<feature type="region of interest" description="Disordered" evidence="1">
    <location>
        <begin position="1"/>
        <end position="33"/>
    </location>
</feature>
<organism evidence="3 4">
    <name type="scientific">Phialocephala subalpina</name>
    <dbReference type="NCBI Taxonomy" id="576137"/>
    <lineage>
        <taxon>Eukaryota</taxon>
        <taxon>Fungi</taxon>
        <taxon>Dikarya</taxon>
        <taxon>Ascomycota</taxon>
        <taxon>Pezizomycotina</taxon>
        <taxon>Leotiomycetes</taxon>
        <taxon>Helotiales</taxon>
        <taxon>Mollisiaceae</taxon>
        <taxon>Phialocephala</taxon>
        <taxon>Phialocephala fortinii species complex</taxon>
    </lineage>
</organism>
<proteinExistence type="predicted"/>